<dbReference type="InterPro" id="IPR005844">
    <property type="entry name" value="A-D-PHexomutase_a/b/a-I"/>
</dbReference>
<comment type="cofactor">
    <cofactor evidence="1">
        <name>Mg(2+)</name>
        <dbReference type="ChEBI" id="CHEBI:18420"/>
    </cofactor>
</comment>
<evidence type="ECO:0000256" key="6">
    <source>
        <dbReference type="ARBA" id="ARBA00023235"/>
    </source>
</evidence>
<evidence type="ECO:0000256" key="7">
    <source>
        <dbReference type="RuleBase" id="RU004326"/>
    </source>
</evidence>
<feature type="domain" description="Alpha-D-phosphohexomutase alpha/beta/alpha" evidence="8">
    <location>
        <begin position="46"/>
        <end position="181"/>
    </location>
</feature>
<dbReference type="Pfam" id="PF02878">
    <property type="entry name" value="PGM_PMM_I"/>
    <property type="match status" value="1"/>
</dbReference>
<dbReference type="Gene3D" id="3.40.120.10">
    <property type="entry name" value="Alpha-D-Glucose-1,6-Bisphosphate, subunit A, domain 3"/>
    <property type="match status" value="3"/>
</dbReference>
<dbReference type="EMBL" id="CP053716">
    <property type="protein sequence ID" value="QKF07626.1"/>
    <property type="molecule type" value="Genomic_DNA"/>
</dbReference>
<dbReference type="InterPro" id="IPR016066">
    <property type="entry name" value="A-D-PHexomutase_CS"/>
</dbReference>
<evidence type="ECO:0000313" key="12">
    <source>
        <dbReference type="Proteomes" id="UP000503297"/>
    </source>
</evidence>
<dbReference type="PROSITE" id="PS00710">
    <property type="entry name" value="PGM_PMM"/>
    <property type="match status" value="1"/>
</dbReference>
<dbReference type="GO" id="GO:0000287">
    <property type="term" value="F:magnesium ion binding"/>
    <property type="evidence" value="ECO:0007669"/>
    <property type="project" value="InterPro"/>
</dbReference>
<dbReference type="PANTHER" id="PTHR45745">
    <property type="entry name" value="PHOSPHOMANNOMUTASE 45A"/>
    <property type="match status" value="1"/>
</dbReference>
<evidence type="ECO:0000259" key="9">
    <source>
        <dbReference type="Pfam" id="PF02879"/>
    </source>
</evidence>
<keyword evidence="6" id="KW-0413">Isomerase</keyword>
<dbReference type="InterPro" id="IPR016055">
    <property type="entry name" value="A-D-PHexomutase_a/b/a-I/II/III"/>
</dbReference>
<evidence type="ECO:0000256" key="2">
    <source>
        <dbReference type="ARBA" id="ARBA00010231"/>
    </source>
</evidence>
<dbReference type="KEGG" id="bwa:HLV38_05480"/>
<keyword evidence="12" id="KW-1185">Reference proteome</keyword>
<name>A0A6M8J6W4_9ACTN</name>
<dbReference type="InterPro" id="IPR005845">
    <property type="entry name" value="A-D-PHexomutase_a/b/a-II"/>
</dbReference>
<dbReference type="Gene3D" id="3.30.310.50">
    <property type="entry name" value="Alpha-D-phosphohexomutase, C-terminal domain"/>
    <property type="match status" value="1"/>
</dbReference>
<keyword evidence="3" id="KW-0597">Phosphoprotein</keyword>
<dbReference type="AlphaFoldDB" id="A0A6M8J6W4"/>
<feature type="domain" description="Alpha-D-phosphohexomutase alpha/beta/alpha" evidence="10">
    <location>
        <begin position="322"/>
        <end position="446"/>
    </location>
</feature>
<gene>
    <name evidence="11" type="ORF">HLV38_05480</name>
</gene>
<evidence type="ECO:0000256" key="1">
    <source>
        <dbReference type="ARBA" id="ARBA00001946"/>
    </source>
</evidence>
<evidence type="ECO:0000313" key="11">
    <source>
        <dbReference type="EMBL" id="QKF07626.1"/>
    </source>
</evidence>
<protein>
    <submittedName>
        <fullName evidence="11">Phospho-sugar mutase</fullName>
    </submittedName>
</protein>
<evidence type="ECO:0000256" key="4">
    <source>
        <dbReference type="ARBA" id="ARBA00022723"/>
    </source>
</evidence>
<dbReference type="GO" id="GO:0006166">
    <property type="term" value="P:purine ribonucleoside salvage"/>
    <property type="evidence" value="ECO:0007669"/>
    <property type="project" value="TreeGrafter"/>
</dbReference>
<evidence type="ECO:0000256" key="5">
    <source>
        <dbReference type="ARBA" id="ARBA00022842"/>
    </source>
</evidence>
<dbReference type="Proteomes" id="UP000503297">
    <property type="component" value="Chromosome"/>
</dbReference>
<dbReference type="Pfam" id="PF02879">
    <property type="entry name" value="PGM_PMM_II"/>
    <property type="match status" value="1"/>
</dbReference>
<evidence type="ECO:0000256" key="3">
    <source>
        <dbReference type="ARBA" id="ARBA00022553"/>
    </source>
</evidence>
<feature type="domain" description="Alpha-D-phosphohexomutase alpha/beta/alpha" evidence="9">
    <location>
        <begin position="209"/>
        <end position="311"/>
    </location>
</feature>
<dbReference type="InterPro" id="IPR005841">
    <property type="entry name" value="Alpha-D-phosphohexomutase_SF"/>
</dbReference>
<organism evidence="11 12">
    <name type="scientific">Berryella wangjianweii</name>
    <dbReference type="NCBI Taxonomy" id="2734634"/>
    <lineage>
        <taxon>Bacteria</taxon>
        <taxon>Bacillati</taxon>
        <taxon>Actinomycetota</taxon>
        <taxon>Coriobacteriia</taxon>
        <taxon>Eggerthellales</taxon>
        <taxon>Eggerthellaceae</taxon>
        <taxon>Berryella</taxon>
    </lineage>
</organism>
<dbReference type="GO" id="GO:0005975">
    <property type="term" value="P:carbohydrate metabolic process"/>
    <property type="evidence" value="ECO:0007669"/>
    <property type="project" value="InterPro"/>
</dbReference>
<dbReference type="PANTHER" id="PTHR45745:SF1">
    <property type="entry name" value="PHOSPHOGLUCOMUTASE 2B-RELATED"/>
    <property type="match status" value="1"/>
</dbReference>
<keyword evidence="4 7" id="KW-0479">Metal-binding</keyword>
<evidence type="ECO:0000259" key="8">
    <source>
        <dbReference type="Pfam" id="PF02878"/>
    </source>
</evidence>
<dbReference type="GO" id="GO:0008973">
    <property type="term" value="F:phosphopentomutase activity"/>
    <property type="evidence" value="ECO:0007669"/>
    <property type="project" value="TreeGrafter"/>
</dbReference>
<keyword evidence="5 7" id="KW-0460">Magnesium</keyword>
<comment type="similarity">
    <text evidence="2 7">Belongs to the phosphohexose mutase family.</text>
</comment>
<evidence type="ECO:0000259" key="10">
    <source>
        <dbReference type="Pfam" id="PF02880"/>
    </source>
</evidence>
<dbReference type="InterPro" id="IPR036900">
    <property type="entry name" value="A-D-PHexomutase_C_sf"/>
</dbReference>
<proteinExistence type="inferred from homology"/>
<dbReference type="Pfam" id="PF02880">
    <property type="entry name" value="PGM_PMM_III"/>
    <property type="match status" value="1"/>
</dbReference>
<dbReference type="SUPFAM" id="SSF53738">
    <property type="entry name" value="Phosphoglucomutase, first 3 domains"/>
    <property type="match status" value="3"/>
</dbReference>
<dbReference type="CDD" id="cd05799">
    <property type="entry name" value="PGM2"/>
    <property type="match status" value="1"/>
</dbReference>
<reference evidence="12" key="1">
    <citation type="submission" date="2020-05" db="EMBL/GenBank/DDBJ databases">
        <title>Novel species in genus Nocardioides.</title>
        <authorList>
            <person name="Zhang G."/>
        </authorList>
    </citation>
    <scope>NUCLEOTIDE SEQUENCE [LARGE SCALE GENOMIC DNA]</scope>
    <source>
        <strain evidence="12">zg-1050</strain>
    </source>
</reference>
<accession>A0A6M8J6W4</accession>
<dbReference type="PRINTS" id="PR00509">
    <property type="entry name" value="PGMPMM"/>
</dbReference>
<sequence>MTDFVQQRFQEWDARARDPFVRDDLERLRASDDSAALADAFFQELTFGTAGLRGIIGAGTNRMNVYTVGRATQGLANYLMETFPNPSVAIARDSRHKGEEFTRHAAAVLAANGVRVWVYPRVEPTPALSFAVRHLGTSAGICMTASHNPAPYNGYKVYGPDGCQIATSVADAVSAHIERVDAFCDVRTMPFDDAVRQGLVSWIGEDTLDAYVDAVVASSADMGAEGPLRVVYTPLCGAGRECVERVLERIGVDEVMVVPEQGEPDGAFPTCEYPNPEERAALERGLALCRQVEPDLLLATDPDADRVGVAVRAGDEDVLLSGNEVGALLLDYLARVAAHQGRDLSQMVAVTTIVSTTLADSIAREWGFEVRRVLTGFKYIGGVIAQLEQQGAPERFLLGFEESYGYLNGAYVRDKDAVNACMLICQMARYYKREGLSLADAMDRLYRRHGYCRNRTLSFAFPGAEGATRMASLMEGLRTHAPQEMAGLAVVEAVDYRPGARGLPPADVVELVLEGGCKVIFRPSGTEPKVKAYLFATASEASEADDLCDRLAAVVGELVA</sequence>
<dbReference type="InterPro" id="IPR005846">
    <property type="entry name" value="A-D-PHexomutase_a/b/a-III"/>
</dbReference>
<dbReference type="RefSeq" id="WP_173164912.1">
    <property type="nucleotide sequence ID" value="NZ_CP053716.1"/>
</dbReference>
<dbReference type="SUPFAM" id="SSF55957">
    <property type="entry name" value="Phosphoglucomutase, C-terminal domain"/>
    <property type="match status" value="1"/>
</dbReference>